<evidence type="ECO:0000256" key="4">
    <source>
        <dbReference type="ARBA" id="ARBA00022989"/>
    </source>
</evidence>
<dbReference type="Proteomes" id="UP000190961">
    <property type="component" value="Unassembled WGS sequence"/>
</dbReference>
<evidence type="ECO:0000313" key="7">
    <source>
        <dbReference type="EMBL" id="SKC86358.1"/>
    </source>
</evidence>
<protein>
    <submittedName>
        <fullName evidence="7">ABC-2 type transport system permease protein</fullName>
    </submittedName>
</protein>
<evidence type="ECO:0000256" key="3">
    <source>
        <dbReference type="ARBA" id="ARBA00022692"/>
    </source>
</evidence>
<dbReference type="PANTHER" id="PTHR30294:SF29">
    <property type="entry name" value="MULTIDRUG ABC TRANSPORTER PERMEASE YBHS-RELATED"/>
    <property type="match status" value="1"/>
</dbReference>
<dbReference type="GO" id="GO:0140359">
    <property type="term" value="F:ABC-type transporter activity"/>
    <property type="evidence" value="ECO:0007669"/>
    <property type="project" value="InterPro"/>
</dbReference>
<dbReference type="Pfam" id="PF12679">
    <property type="entry name" value="ABC2_membrane_2"/>
    <property type="match status" value="1"/>
</dbReference>
<keyword evidence="8" id="KW-1185">Reference proteome</keyword>
<name>A0A1T5MEM0_9BACT</name>
<keyword evidence="2" id="KW-1003">Cell membrane</keyword>
<keyword evidence="3 6" id="KW-0812">Transmembrane</keyword>
<evidence type="ECO:0000256" key="6">
    <source>
        <dbReference type="SAM" id="Phobius"/>
    </source>
</evidence>
<dbReference type="STRING" id="688867.SAMN05660236_5125"/>
<dbReference type="InterPro" id="IPR019860">
    <property type="entry name" value="Motility-assoc_ABC_perm_GldF"/>
</dbReference>
<comment type="subcellular location">
    <subcellularLocation>
        <location evidence="1">Cell membrane</location>
        <topology evidence="1">Multi-pass membrane protein</topology>
    </subcellularLocation>
</comment>
<dbReference type="InterPro" id="IPR051449">
    <property type="entry name" value="ABC-2_transporter_component"/>
</dbReference>
<dbReference type="OrthoDB" id="9794512at2"/>
<feature type="transmembrane region" description="Helical" evidence="6">
    <location>
        <begin position="94"/>
        <end position="118"/>
    </location>
</feature>
<gene>
    <name evidence="7" type="ORF">SAMN05660236_5125</name>
</gene>
<feature type="transmembrane region" description="Helical" evidence="6">
    <location>
        <begin position="12"/>
        <end position="35"/>
    </location>
</feature>
<dbReference type="EMBL" id="FUZU01000004">
    <property type="protein sequence ID" value="SKC86358.1"/>
    <property type="molecule type" value="Genomic_DNA"/>
</dbReference>
<feature type="transmembrane region" description="Helical" evidence="6">
    <location>
        <begin position="218"/>
        <end position="237"/>
    </location>
</feature>
<dbReference type="NCBIfam" id="TIGR03518">
    <property type="entry name" value="ABC_perm_GldF"/>
    <property type="match status" value="1"/>
</dbReference>
<dbReference type="AlphaFoldDB" id="A0A1T5MEM0"/>
<feature type="transmembrane region" description="Helical" evidence="6">
    <location>
        <begin position="138"/>
        <end position="157"/>
    </location>
</feature>
<sequence>MLQVLSKEFSSFLNSLIAYVVIGVFLMGIGLLMWVFPETSVLDYGYADMDTLFSLGPYVFIFLIPAITMRSFAEEKKAGTMELLMTKPLSDWDVILGKFFASFCLVLVALIPTLLYYFSIYRLGNPAGNIDTAGIIGSYIGLCLLGGVFCSVGIFASSITPNQIVAFIVAAFLCFILFSGFESLATLNVWSANALLIKQLGILYHYESLSKGLIDSRDVLYFLSVIFLLLSGTKLILGSRQW</sequence>
<organism evidence="7 8">
    <name type="scientific">Ohtaekwangia koreensis</name>
    <dbReference type="NCBI Taxonomy" id="688867"/>
    <lineage>
        <taxon>Bacteria</taxon>
        <taxon>Pseudomonadati</taxon>
        <taxon>Bacteroidota</taxon>
        <taxon>Cytophagia</taxon>
        <taxon>Cytophagales</taxon>
        <taxon>Fulvivirgaceae</taxon>
        <taxon>Ohtaekwangia</taxon>
    </lineage>
</organism>
<dbReference type="GO" id="GO:0005886">
    <property type="term" value="C:plasma membrane"/>
    <property type="evidence" value="ECO:0007669"/>
    <property type="project" value="UniProtKB-SubCell"/>
</dbReference>
<keyword evidence="4 6" id="KW-1133">Transmembrane helix</keyword>
<dbReference type="RefSeq" id="WP_079689622.1">
    <property type="nucleotide sequence ID" value="NZ_FUZU01000004.1"/>
</dbReference>
<feature type="transmembrane region" description="Helical" evidence="6">
    <location>
        <begin position="164"/>
        <end position="181"/>
    </location>
</feature>
<evidence type="ECO:0000313" key="8">
    <source>
        <dbReference type="Proteomes" id="UP000190961"/>
    </source>
</evidence>
<evidence type="ECO:0000256" key="1">
    <source>
        <dbReference type="ARBA" id="ARBA00004651"/>
    </source>
</evidence>
<reference evidence="7 8" key="1">
    <citation type="submission" date="2017-02" db="EMBL/GenBank/DDBJ databases">
        <authorList>
            <person name="Peterson S.W."/>
        </authorList>
    </citation>
    <scope>NUCLEOTIDE SEQUENCE [LARGE SCALE GENOMIC DNA]</scope>
    <source>
        <strain evidence="7 8">DSM 25262</strain>
    </source>
</reference>
<proteinExistence type="predicted"/>
<evidence type="ECO:0000256" key="5">
    <source>
        <dbReference type="ARBA" id="ARBA00023136"/>
    </source>
</evidence>
<dbReference type="PANTHER" id="PTHR30294">
    <property type="entry name" value="MEMBRANE COMPONENT OF ABC TRANSPORTER YHHJ-RELATED"/>
    <property type="match status" value="1"/>
</dbReference>
<evidence type="ECO:0000256" key="2">
    <source>
        <dbReference type="ARBA" id="ARBA00022475"/>
    </source>
</evidence>
<feature type="transmembrane region" description="Helical" evidence="6">
    <location>
        <begin position="55"/>
        <end position="73"/>
    </location>
</feature>
<accession>A0A1T5MEM0</accession>
<keyword evidence="5 6" id="KW-0472">Membrane</keyword>